<reference evidence="7 8" key="1">
    <citation type="submission" date="2023-03" db="EMBL/GenBank/DDBJ databases">
        <title>Novel Species.</title>
        <authorList>
            <person name="Ma S."/>
        </authorList>
    </citation>
    <scope>NUCLEOTIDE SEQUENCE [LARGE SCALE GENOMIC DNA]</scope>
    <source>
        <strain evidence="7 8">B11</strain>
    </source>
</reference>
<evidence type="ECO:0000313" key="7">
    <source>
        <dbReference type="EMBL" id="WZL76489.1"/>
    </source>
</evidence>
<dbReference type="Gene3D" id="2.60.40.730">
    <property type="entry name" value="SOR catalytic domain"/>
    <property type="match status" value="1"/>
</dbReference>
<keyword evidence="2" id="KW-0813">Transport</keyword>
<feature type="domain" description="Desulfoferrodoxin ferrous iron-binding" evidence="6">
    <location>
        <begin position="15"/>
        <end position="110"/>
    </location>
</feature>
<accession>A0ABZ2YF43</accession>
<organism evidence="7 8">
    <name type="scientific">Thermatribacter velox</name>
    <dbReference type="NCBI Taxonomy" id="3039681"/>
    <lineage>
        <taxon>Bacteria</taxon>
        <taxon>Pseudomonadati</taxon>
        <taxon>Atribacterota</taxon>
        <taxon>Atribacteria</taxon>
        <taxon>Atribacterales</taxon>
        <taxon>Thermatribacteraceae</taxon>
        <taxon>Thermatribacter</taxon>
    </lineage>
</organism>
<dbReference type="PANTHER" id="PTHR36541">
    <property type="entry name" value="SUPEROXIDE REDUCTASE-RELATED"/>
    <property type="match status" value="1"/>
</dbReference>
<keyword evidence="8" id="KW-1185">Reference proteome</keyword>
<keyword evidence="3" id="KW-0479">Metal-binding</keyword>
<dbReference type="SUPFAM" id="SSF49367">
    <property type="entry name" value="Superoxide reductase-like"/>
    <property type="match status" value="1"/>
</dbReference>
<keyword evidence="4" id="KW-0249">Electron transport</keyword>
<dbReference type="InterPro" id="IPR036073">
    <property type="entry name" value="Desulfoferrodoxin_Fe-bd_dom_sf"/>
</dbReference>
<sequence length="115" mass="13014">MRFGELLQKDAPGWEKHLPAVEIEKCDQCSCPIVKVTVGKETPHPNTLEHYITCVQLLGVHKRNRQLSHIATFNFTPTISFPVVSVHVNIDEFSGIFVLVFCNIHGGWEEFVALE</sequence>
<evidence type="ECO:0000256" key="4">
    <source>
        <dbReference type="ARBA" id="ARBA00022982"/>
    </source>
</evidence>
<evidence type="ECO:0000256" key="2">
    <source>
        <dbReference type="ARBA" id="ARBA00022448"/>
    </source>
</evidence>
<dbReference type="InterPro" id="IPR051233">
    <property type="entry name" value="Desulfoferrodoxin_SOR"/>
</dbReference>
<dbReference type="PANTHER" id="PTHR36541:SF1">
    <property type="entry name" value="SUPEROXIDE REDUCTASE-RELATED"/>
    <property type="match status" value="1"/>
</dbReference>
<evidence type="ECO:0000259" key="6">
    <source>
        <dbReference type="Pfam" id="PF01880"/>
    </source>
</evidence>
<evidence type="ECO:0000256" key="3">
    <source>
        <dbReference type="ARBA" id="ARBA00022723"/>
    </source>
</evidence>
<dbReference type="EMBL" id="CP121689">
    <property type="protein sequence ID" value="WZL76489.1"/>
    <property type="molecule type" value="Genomic_DNA"/>
</dbReference>
<dbReference type="InterPro" id="IPR002742">
    <property type="entry name" value="Desulfoferrodoxin_Fe-bd_dom"/>
</dbReference>
<dbReference type="Proteomes" id="UP001461341">
    <property type="component" value="Chromosome"/>
</dbReference>
<evidence type="ECO:0000256" key="5">
    <source>
        <dbReference type="ARBA" id="ARBA00023004"/>
    </source>
</evidence>
<dbReference type="Pfam" id="PF01880">
    <property type="entry name" value="Desulfoferrodox"/>
    <property type="match status" value="1"/>
</dbReference>
<dbReference type="RefSeq" id="WP_369018654.1">
    <property type="nucleotide sequence ID" value="NZ_CP121689.1"/>
</dbReference>
<proteinExistence type="inferred from homology"/>
<keyword evidence="5" id="KW-0408">Iron</keyword>
<name>A0ABZ2YF43_9BACT</name>
<evidence type="ECO:0000256" key="1">
    <source>
        <dbReference type="ARBA" id="ARBA00005941"/>
    </source>
</evidence>
<gene>
    <name evidence="7" type="ORF">QBE54_01785</name>
</gene>
<protein>
    <submittedName>
        <fullName evidence="7">Desulfoferrodoxin family protein</fullName>
    </submittedName>
</protein>
<comment type="similarity">
    <text evidence="1">Belongs to the desulfoferrodoxin family.</text>
</comment>
<evidence type="ECO:0000313" key="8">
    <source>
        <dbReference type="Proteomes" id="UP001461341"/>
    </source>
</evidence>